<dbReference type="InterPro" id="IPR029044">
    <property type="entry name" value="Nucleotide-diphossugar_trans"/>
</dbReference>
<protein>
    <submittedName>
        <fullName evidence="5">Glycosyltransferase</fullName>
    </submittedName>
</protein>
<keyword evidence="6" id="KW-1185">Reference proteome</keyword>
<evidence type="ECO:0000256" key="2">
    <source>
        <dbReference type="ARBA" id="ARBA00022676"/>
    </source>
</evidence>
<evidence type="ECO:0000313" key="6">
    <source>
        <dbReference type="Proteomes" id="UP000651010"/>
    </source>
</evidence>
<evidence type="ECO:0000259" key="4">
    <source>
        <dbReference type="Pfam" id="PF00535"/>
    </source>
</evidence>
<keyword evidence="2" id="KW-0328">Glycosyltransferase</keyword>
<keyword evidence="3" id="KW-0808">Transferase</keyword>
<name>A0ABR9G8S3_9GAMM</name>
<dbReference type="PANTHER" id="PTHR43179">
    <property type="entry name" value="RHAMNOSYLTRANSFERASE WBBL"/>
    <property type="match status" value="1"/>
</dbReference>
<organism evidence="5 6">
    <name type="scientific">Dyella acidiphila</name>
    <dbReference type="NCBI Taxonomy" id="2775866"/>
    <lineage>
        <taxon>Bacteria</taxon>
        <taxon>Pseudomonadati</taxon>
        <taxon>Pseudomonadota</taxon>
        <taxon>Gammaproteobacteria</taxon>
        <taxon>Lysobacterales</taxon>
        <taxon>Rhodanobacteraceae</taxon>
        <taxon>Dyella</taxon>
    </lineage>
</organism>
<evidence type="ECO:0000256" key="3">
    <source>
        <dbReference type="ARBA" id="ARBA00022679"/>
    </source>
</evidence>
<feature type="domain" description="Glycosyltransferase 2-like" evidence="4">
    <location>
        <begin position="6"/>
        <end position="165"/>
    </location>
</feature>
<dbReference type="PANTHER" id="PTHR43179:SF12">
    <property type="entry name" value="GALACTOFURANOSYLTRANSFERASE GLFT2"/>
    <property type="match status" value="1"/>
</dbReference>
<accession>A0ABR9G8S3</accession>
<dbReference type="Proteomes" id="UP000651010">
    <property type="component" value="Unassembled WGS sequence"/>
</dbReference>
<evidence type="ECO:0000256" key="1">
    <source>
        <dbReference type="ARBA" id="ARBA00006739"/>
    </source>
</evidence>
<dbReference type="CDD" id="cd00761">
    <property type="entry name" value="Glyco_tranf_GTA_type"/>
    <property type="match status" value="1"/>
</dbReference>
<sequence>MTEVVSVIVPMYRDWAGASRVAAALCEQQLPSDAQLEIVVVDDGSKDSPPQALCAMEQVQLIRLPENVGRSGARNTGAAAAKGRYLLFIDSDCLPLRGDFLSLHLQALRDGAIASTGHVTGIGHGFWNRYQQLASRRRQTQHRHANPWVGSSQNMAVLRTAFEHVGGFDLQYRHYGFEDRDLLIRLSELGTVTWVEAASVSHQDDLQLPMVALKMARAAQASATLFALRHPDAYRILGYASLDTRLHPWLRLPARLIGPLVAPSARILNHWLERLPFWLSSKLVKTITACAYLYGSTVKDPHHGDRQSPL</sequence>
<dbReference type="Gene3D" id="3.90.550.10">
    <property type="entry name" value="Spore Coat Polysaccharide Biosynthesis Protein SpsA, Chain A"/>
    <property type="match status" value="1"/>
</dbReference>
<dbReference type="EMBL" id="JACZZA010000004">
    <property type="protein sequence ID" value="MBE1160430.1"/>
    <property type="molecule type" value="Genomic_DNA"/>
</dbReference>
<dbReference type="SUPFAM" id="SSF53448">
    <property type="entry name" value="Nucleotide-diphospho-sugar transferases"/>
    <property type="match status" value="1"/>
</dbReference>
<reference evidence="5 6" key="1">
    <citation type="submission" date="2020-09" db="EMBL/GenBank/DDBJ databases">
        <title>Dyella sp. 7MK23 isolated from forest soil.</title>
        <authorList>
            <person name="Fu J."/>
        </authorList>
    </citation>
    <scope>NUCLEOTIDE SEQUENCE [LARGE SCALE GENOMIC DNA]</scope>
    <source>
        <strain evidence="5 6">7MK23</strain>
    </source>
</reference>
<dbReference type="RefSeq" id="WP_192555296.1">
    <property type="nucleotide sequence ID" value="NZ_JACZZA010000004.1"/>
</dbReference>
<dbReference type="Pfam" id="PF00535">
    <property type="entry name" value="Glycos_transf_2"/>
    <property type="match status" value="1"/>
</dbReference>
<gene>
    <name evidence="5" type="ORF">IGX34_08510</name>
</gene>
<evidence type="ECO:0000313" key="5">
    <source>
        <dbReference type="EMBL" id="MBE1160430.1"/>
    </source>
</evidence>
<comment type="caution">
    <text evidence="5">The sequence shown here is derived from an EMBL/GenBank/DDBJ whole genome shotgun (WGS) entry which is preliminary data.</text>
</comment>
<comment type="similarity">
    <text evidence="1">Belongs to the glycosyltransferase 2 family.</text>
</comment>
<dbReference type="InterPro" id="IPR001173">
    <property type="entry name" value="Glyco_trans_2-like"/>
</dbReference>
<proteinExistence type="inferred from homology"/>